<reference evidence="15" key="1">
    <citation type="submission" date="2021-01" db="EMBL/GenBank/DDBJ databases">
        <authorList>
            <person name="Zahm M."/>
            <person name="Roques C."/>
            <person name="Cabau C."/>
            <person name="Klopp C."/>
            <person name="Donnadieu C."/>
            <person name="Jouanno E."/>
            <person name="Lampietro C."/>
            <person name="Louis A."/>
            <person name="Herpin A."/>
            <person name="Echchiki A."/>
            <person name="Berthelot C."/>
            <person name="Parey E."/>
            <person name="Roest-Crollius H."/>
            <person name="Braasch I."/>
            <person name="Postlethwait J."/>
            <person name="Bobe J."/>
            <person name="Montfort J."/>
            <person name="Bouchez O."/>
            <person name="Begum T."/>
            <person name="Mejri S."/>
            <person name="Adams A."/>
            <person name="Chen W.-J."/>
            <person name="Guiguen Y."/>
        </authorList>
    </citation>
    <scope>NUCLEOTIDE SEQUENCE</scope>
    <source>
        <strain evidence="15">YG-15Mar2019-1</strain>
        <tissue evidence="15">Brain</tissue>
    </source>
</reference>
<dbReference type="InterPro" id="IPR051145">
    <property type="entry name" value="GAS-SHBG-PROS"/>
</dbReference>
<dbReference type="SMART" id="SM00282">
    <property type="entry name" value="LamG"/>
    <property type="match status" value="1"/>
</dbReference>
<evidence type="ECO:0000256" key="6">
    <source>
        <dbReference type="ARBA" id="ARBA00022737"/>
    </source>
</evidence>
<evidence type="ECO:0000256" key="9">
    <source>
        <dbReference type="ARBA" id="ARBA00023180"/>
    </source>
</evidence>
<dbReference type="EMBL" id="JAFDVH010000014">
    <property type="protein sequence ID" value="KAG7464670.1"/>
    <property type="molecule type" value="Genomic_DNA"/>
</dbReference>
<dbReference type="GO" id="GO:0005496">
    <property type="term" value="F:steroid binding"/>
    <property type="evidence" value="ECO:0007669"/>
    <property type="project" value="UniProtKB-KW"/>
</dbReference>
<comment type="subcellular location">
    <subcellularLocation>
        <location evidence="1">Secreted</location>
    </subcellularLocation>
</comment>
<dbReference type="Proteomes" id="UP001046870">
    <property type="component" value="Chromosome 14"/>
</dbReference>
<dbReference type="PANTHER" id="PTHR24040">
    <property type="entry name" value="LAMININ G-LIKE DOMAIN-CONTAINING PROTEIN"/>
    <property type="match status" value="1"/>
</dbReference>
<organism evidence="15 16">
    <name type="scientific">Megalops atlanticus</name>
    <name type="common">Tarpon</name>
    <name type="synonym">Clupea gigantea</name>
    <dbReference type="NCBI Taxonomy" id="7932"/>
    <lineage>
        <taxon>Eukaryota</taxon>
        <taxon>Metazoa</taxon>
        <taxon>Chordata</taxon>
        <taxon>Craniata</taxon>
        <taxon>Vertebrata</taxon>
        <taxon>Euteleostomi</taxon>
        <taxon>Actinopterygii</taxon>
        <taxon>Neopterygii</taxon>
        <taxon>Teleostei</taxon>
        <taxon>Elopiformes</taxon>
        <taxon>Megalopidae</taxon>
        <taxon>Megalops</taxon>
    </lineage>
</organism>
<gene>
    <name evidence="15" type="ORF">MATL_G00167880</name>
</gene>
<keyword evidence="7" id="KW-0446">Lipid-binding</keyword>
<feature type="domain" description="Laminin G" evidence="14">
    <location>
        <begin position="47"/>
        <end position="219"/>
    </location>
</feature>
<evidence type="ECO:0000256" key="5">
    <source>
        <dbReference type="ARBA" id="ARBA00022729"/>
    </source>
</evidence>
<sequence>MGSQRKALPPSLLLLLLCAGPARPDQGADSGESSAETTLISGQGLINLGQRWGSKTPLMHTTANLTEVTSIKSSFEFRTLDPEGVVFYGDTRGGADWFVLALRGGRPEMQIGKADVLTTVTGGPKLDDGRWHKIELRSEGRSVVLELDGVVALVVGLHSQKTQTDLTGQMRLSLGGILITEQRLLNPLRMEMDGCVRAGTWLNLSTPWETDLSQELQPCFTSISKGSYFPGTGLATFNSSDFPVHQTDGSEVSIEIEGYDVLTWSGTVLSLKTLQGEAVLTVTAHNETGEFIVKFGTQTSTVKMDPFDLDLNLTKHALEVSDGPIMEDDTHDWLSMWNEGMVLAFGGVSDGTEDSSSPYLHGCLRRIQIQGQEVDLDRAIYKHNSVSSHSCPRKRPPGVYAMPVVGGYW</sequence>
<feature type="chain" id="PRO_5038360393" description="Sex hormone-binding globulin" evidence="13">
    <location>
        <begin position="25"/>
        <end position="409"/>
    </location>
</feature>
<dbReference type="OrthoDB" id="6275838at2759"/>
<keyword evidence="5 13" id="KW-0732">Signal</keyword>
<protein>
    <recommendedName>
        <fullName evidence="11">Sex hormone-binding globulin</fullName>
    </recommendedName>
</protein>
<accession>A0A9D3PT97</accession>
<dbReference type="SUPFAM" id="SSF49899">
    <property type="entry name" value="Concanavalin A-like lectins/glucanases"/>
    <property type="match status" value="2"/>
</dbReference>
<evidence type="ECO:0000256" key="8">
    <source>
        <dbReference type="ARBA" id="ARBA00023157"/>
    </source>
</evidence>
<keyword evidence="4" id="KW-0754">Steroid-binding</keyword>
<evidence type="ECO:0000256" key="4">
    <source>
        <dbReference type="ARBA" id="ARBA00022665"/>
    </source>
</evidence>
<dbReference type="GO" id="GO:0005576">
    <property type="term" value="C:extracellular region"/>
    <property type="evidence" value="ECO:0007669"/>
    <property type="project" value="UniProtKB-SubCell"/>
</dbReference>
<evidence type="ECO:0000256" key="13">
    <source>
        <dbReference type="SAM" id="SignalP"/>
    </source>
</evidence>
<dbReference type="Gene3D" id="2.60.120.200">
    <property type="match status" value="2"/>
</dbReference>
<evidence type="ECO:0000256" key="2">
    <source>
        <dbReference type="ARBA" id="ARBA00011738"/>
    </source>
</evidence>
<keyword evidence="16" id="KW-1185">Reference proteome</keyword>
<dbReference type="InterPro" id="IPR013320">
    <property type="entry name" value="ConA-like_dom_sf"/>
</dbReference>
<evidence type="ECO:0000313" key="15">
    <source>
        <dbReference type="EMBL" id="KAG7464670.1"/>
    </source>
</evidence>
<dbReference type="AlphaFoldDB" id="A0A9D3PT97"/>
<dbReference type="InterPro" id="IPR001791">
    <property type="entry name" value="Laminin_G"/>
</dbReference>
<dbReference type="CDD" id="cd00110">
    <property type="entry name" value="LamG"/>
    <property type="match status" value="1"/>
</dbReference>
<keyword evidence="6" id="KW-0677">Repeat</keyword>
<dbReference type="PROSITE" id="PS50025">
    <property type="entry name" value="LAM_G_DOMAIN"/>
    <property type="match status" value="1"/>
</dbReference>
<evidence type="ECO:0000256" key="10">
    <source>
        <dbReference type="ARBA" id="ARBA00037620"/>
    </source>
</evidence>
<evidence type="ECO:0000313" key="16">
    <source>
        <dbReference type="Proteomes" id="UP001046870"/>
    </source>
</evidence>
<feature type="signal peptide" evidence="13">
    <location>
        <begin position="1"/>
        <end position="24"/>
    </location>
</feature>
<dbReference type="Pfam" id="PF00054">
    <property type="entry name" value="Laminin_G_1"/>
    <property type="match status" value="1"/>
</dbReference>
<dbReference type="FunFam" id="2.60.120.200:FF:000107">
    <property type="entry name" value="Sex hormone-binding globulin"/>
    <property type="match status" value="1"/>
</dbReference>
<comment type="function">
    <text evidence="10">Functions as an androgen transport protein, but may also be involved in receptor mediated processes. Each dimer binds one molecule of steroid. Specific for 5-alpha-dihydrotestosterone, testosterone, and 17-beta-estradiol. Regulates the plasma metabolic clearance rate of steroid hormones by controlling their plasma concentration.</text>
</comment>
<evidence type="ECO:0000256" key="7">
    <source>
        <dbReference type="ARBA" id="ARBA00023121"/>
    </source>
</evidence>
<keyword evidence="3" id="KW-0964">Secreted</keyword>
<keyword evidence="9" id="KW-0325">Glycoprotein</keyword>
<comment type="caution">
    <text evidence="15">The sequence shown here is derived from an EMBL/GenBank/DDBJ whole genome shotgun (WGS) entry which is preliminary data.</text>
</comment>
<comment type="subunit">
    <text evidence="2">Homodimer.</text>
</comment>
<keyword evidence="8" id="KW-1015">Disulfide bond</keyword>
<comment type="caution">
    <text evidence="12">Lacks conserved residue(s) required for the propagation of feature annotation.</text>
</comment>
<evidence type="ECO:0000259" key="14">
    <source>
        <dbReference type="PROSITE" id="PS50025"/>
    </source>
</evidence>
<evidence type="ECO:0000256" key="1">
    <source>
        <dbReference type="ARBA" id="ARBA00004613"/>
    </source>
</evidence>
<dbReference type="PANTHER" id="PTHR24040:SF3">
    <property type="entry name" value="SEX HORMONE-BINDING GLOBULIN"/>
    <property type="match status" value="1"/>
</dbReference>
<proteinExistence type="predicted"/>
<evidence type="ECO:0000256" key="3">
    <source>
        <dbReference type="ARBA" id="ARBA00022525"/>
    </source>
</evidence>
<name>A0A9D3PT97_MEGAT</name>
<evidence type="ECO:0000256" key="11">
    <source>
        <dbReference type="ARBA" id="ARBA00040510"/>
    </source>
</evidence>
<evidence type="ECO:0000256" key="12">
    <source>
        <dbReference type="PROSITE-ProRule" id="PRU00122"/>
    </source>
</evidence>